<proteinExistence type="predicted"/>
<sequence>MGCVFNRQPEEVLRKHDIIYPQKVPLKIQKNKSTYEHLKLKLLKPLIENHREIIQENIKFKISACCIPGQDPKGQHEWSCKDSLFCTICQDKILAMVFDGHGIEGDKIVNFSKDFMIKFFTNNILLFNENPEQAFDKMYIECHNALCSSDIDSHMSGTTALGVMLSSKKLHIASVGDCKALIGTLVEMNNLHNIPTEFKHKVRHLVNVQGEILSGDHKPNDEPEMERIKKCGGVIKKLVDHNQQPIGPFRVFMRGANIPGLRISRSLGDEIGKRIGIIPNPIFTSFNYYPGTDQFLVIASDGIWDVMTPNEVSQFVESCRKMCEPSEYLVRPVIKPENSSICRLLCEEARKKWLNIIENEDLMIDDFSCIIIEFEGEEEVQTGGLIRHVQKFRSFHEIENDGIYEKFLSKRELIKLRHLQNTKN</sequence>
<evidence type="ECO:0000259" key="3">
    <source>
        <dbReference type="PROSITE" id="PS51746"/>
    </source>
</evidence>
<dbReference type="Pfam" id="PF00481">
    <property type="entry name" value="PP2C"/>
    <property type="match status" value="1"/>
</dbReference>
<evidence type="ECO:0000313" key="5">
    <source>
        <dbReference type="Proteomes" id="UP001162131"/>
    </source>
</evidence>
<keyword evidence="2" id="KW-0472">Membrane</keyword>
<dbReference type="EMBL" id="CAJZBQ010000035">
    <property type="protein sequence ID" value="CAG9323722.1"/>
    <property type="molecule type" value="Genomic_DNA"/>
</dbReference>
<dbReference type="SMART" id="SM00332">
    <property type="entry name" value="PP2Cc"/>
    <property type="match status" value="1"/>
</dbReference>
<organism evidence="4 5">
    <name type="scientific">Blepharisma stoltei</name>
    <dbReference type="NCBI Taxonomy" id="1481888"/>
    <lineage>
        <taxon>Eukaryota</taxon>
        <taxon>Sar</taxon>
        <taxon>Alveolata</taxon>
        <taxon>Ciliophora</taxon>
        <taxon>Postciliodesmatophora</taxon>
        <taxon>Heterotrichea</taxon>
        <taxon>Heterotrichida</taxon>
        <taxon>Blepharismidae</taxon>
        <taxon>Blepharisma</taxon>
    </lineage>
</organism>
<dbReference type="PANTHER" id="PTHR47992">
    <property type="entry name" value="PROTEIN PHOSPHATASE"/>
    <property type="match status" value="1"/>
</dbReference>
<dbReference type="InterPro" id="IPR001932">
    <property type="entry name" value="PPM-type_phosphatase-like_dom"/>
</dbReference>
<evidence type="ECO:0000256" key="1">
    <source>
        <dbReference type="ARBA" id="ARBA00004370"/>
    </source>
</evidence>
<feature type="domain" description="PPM-type phosphatase" evidence="3">
    <location>
        <begin position="61"/>
        <end position="374"/>
    </location>
</feature>
<evidence type="ECO:0000313" key="4">
    <source>
        <dbReference type="EMBL" id="CAG9323722.1"/>
    </source>
</evidence>
<dbReference type="Gene3D" id="3.60.40.10">
    <property type="entry name" value="PPM-type phosphatase domain"/>
    <property type="match status" value="1"/>
</dbReference>
<dbReference type="GO" id="GO:0016020">
    <property type="term" value="C:membrane"/>
    <property type="evidence" value="ECO:0007669"/>
    <property type="project" value="UniProtKB-SubCell"/>
</dbReference>
<name>A0AAU9J9U0_9CILI</name>
<comment type="subcellular location">
    <subcellularLocation>
        <location evidence="1">Membrane</location>
    </subcellularLocation>
</comment>
<dbReference type="AlphaFoldDB" id="A0AAU9J9U0"/>
<dbReference type="Proteomes" id="UP001162131">
    <property type="component" value="Unassembled WGS sequence"/>
</dbReference>
<dbReference type="GO" id="GO:0004722">
    <property type="term" value="F:protein serine/threonine phosphatase activity"/>
    <property type="evidence" value="ECO:0007669"/>
    <property type="project" value="InterPro"/>
</dbReference>
<accession>A0AAU9J9U0</accession>
<gene>
    <name evidence="4" type="ORF">BSTOLATCC_MIC34762</name>
</gene>
<evidence type="ECO:0000256" key="2">
    <source>
        <dbReference type="ARBA" id="ARBA00023136"/>
    </source>
</evidence>
<reference evidence="4" key="1">
    <citation type="submission" date="2021-09" db="EMBL/GenBank/DDBJ databases">
        <authorList>
            <consortium name="AG Swart"/>
            <person name="Singh M."/>
            <person name="Singh A."/>
            <person name="Seah K."/>
            <person name="Emmerich C."/>
        </authorList>
    </citation>
    <scope>NUCLEOTIDE SEQUENCE</scope>
    <source>
        <strain evidence="4">ATCC30299</strain>
    </source>
</reference>
<protein>
    <recommendedName>
        <fullName evidence="3">PPM-type phosphatase domain-containing protein</fullName>
    </recommendedName>
</protein>
<dbReference type="CDD" id="cd00143">
    <property type="entry name" value="PP2Cc"/>
    <property type="match status" value="1"/>
</dbReference>
<dbReference type="SUPFAM" id="SSF81606">
    <property type="entry name" value="PP2C-like"/>
    <property type="match status" value="1"/>
</dbReference>
<dbReference type="InterPro" id="IPR036457">
    <property type="entry name" value="PPM-type-like_dom_sf"/>
</dbReference>
<dbReference type="PROSITE" id="PS51746">
    <property type="entry name" value="PPM_2"/>
    <property type="match status" value="1"/>
</dbReference>
<dbReference type="InterPro" id="IPR015655">
    <property type="entry name" value="PP2C"/>
</dbReference>
<comment type="caution">
    <text evidence="4">The sequence shown here is derived from an EMBL/GenBank/DDBJ whole genome shotgun (WGS) entry which is preliminary data.</text>
</comment>
<keyword evidence="5" id="KW-1185">Reference proteome</keyword>